<proteinExistence type="predicted"/>
<accession>A0A6H1Z7U9</accession>
<dbReference type="EMBL" id="MT144588">
    <property type="protein sequence ID" value="QJH93514.1"/>
    <property type="molecule type" value="Genomic_DNA"/>
</dbReference>
<evidence type="ECO:0000313" key="1">
    <source>
        <dbReference type="EMBL" id="QJA43946.1"/>
    </source>
</evidence>
<dbReference type="AlphaFoldDB" id="A0A6H1Z7U9"/>
<reference evidence="1" key="1">
    <citation type="submission" date="2020-03" db="EMBL/GenBank/DDBJ databases">
        <title>The deep terrestrial virosphere.</title>
        <authorList>
            <person name="Holmfeldt K."/>
            <person name="Nilsson E."/>
            <person name="Simone D."/>
            <person name="Lopez-Fernandez M."/>
            <person name="Wu X."/>
            <person name="de Brujin I."/>
            <person name="Lundin D."/>
            <person name="Andersson A."/>
            <person name="Bertilsson S."/>
            <person name="Dopson M."/>
        </authorList>
    </citation>
    <scope>NUCLEOTIDE SEQUENCE</scope>
    <source>
        <strain evidence="1">TM448A00064</strain>
        <strain evidence="2">TM448B00061</strain>
    </source>
</reference>
<protein>
    <submittedName>
        <fullName evidence="1">Uncharacterized protein</fullName>
    </submittedName>
</protein>
<name>A0A6H1Z7U9_9ZZZZ</name>
<evidence type="ECO:0000313" key="2">
    <source>
        <dbReference type="EMBL" id="QJH93514.1"/>
    </source>
</evidence>
<sequence length="50" mass="5678">MKTFPKFGETFPRCCLTCQELNMIKALRMLLEEALEEAIEQGDSVGEGRL</sequence>
<gene>
    <name evidence="1" type="ORF">TM448A00064_0125</name>
    <name evidence="2" type="ORF">TM448B00061_0134</name>
</gene>
<dbReference type="EMBL" id="MT143971">
    <property type="protein sequence ID" value="QJA43946.1"/>
    <property type="molecule type" value="Genomic_DNA"/>
</dbReference>
<organism evidence="1">
    <name type="scientific">viral metagenome</name>
    <dbReference type="NCBI Taxonomy" id="1070528"/>
    <lineage>
        <taxon>unclassified sequences</taxon>
        <taxon>metagenomes</taxon>
        <taxon>organismal metagenomes</taxon>
    </lineage>
</organism>